<name>A0A9D1XMA3_9FIRM</name>
<protein>
    <submittedName>
        <fullName evidence="1">Uncharacterized protein</fullName>
    </submittedName>
</protein>
<dbReference type="Gene3D" id="3.30.70.240">
    <property type="match status" value="1"/>
</dbReference>
<reference evidence="1" key="1">
    <citation type="journal article" date="2021" name="PeerJ">
        <title>Extensive microbial diversity within the chicken gut microbiome revealed by metagenomics and culture.</title>
        <authorList>
            <person name="Gilroy R."/>
            <person name="Ravi A."/>
            <person name="Getino M."/>
            <person name="Pursley I."/>
            <person name="Horton D.L."/>
            <person name="Alikhan N.F."/>
            <person name="Baker D."/>
            <person name="Gharbi K."/>
            <person name="Hall N."/>
            <person name="Watson M."/>
            <person name="Adriaenssens E.M."/>
            <person name="Foster-Nyarko E."/>
            <person name="Jarju S."/>
            <person name="Secka A."/>
            <person name="Antonio M."/>
            <person name="Oren A."/>
            <person name="Chaudhuri R.R."/>
            <person name="La Ragione R."/>
            <person name="Hildebrand F."/>
            <person name="Pallen M.J."/>
        </authorList>
    </citation>
    <scope>NUCLEOTIDE SEQUENCE</scope>
    <source>
        <strain evidence="1">ChiGjej1B1-14440</strain>
    </source>
</reference>
<organism evidence="1 2">
    <name type="scientific">Candidatus Erysipelatoclostridium merdavium</name>
    <dbReference type="NCBI Taxonomy" id="2838566"/>
    <lineage>
        <taxon>Bacteria</taxon>
        <taxon>Bacillati</taxon>
        <taxon>Bacillota</taxon>
        <taxon>Erysipelotrichia</taxon>
        <taxon>Erysipelotrichales</taxon>
        <taxon>Erysipelotrichales incertae sedis</taxon>
    </lineage>
</organism>
<evidence type="ECO:0000313" key="2">
    <source>
        <dbReference type="Proteomes" id="UP000886724"/>
    </source>
</evidence>
<sequence>MQTSISRKAINFDLSENLLKKYYPSKNYRNSWREIKKILEKSDFIHRQYSGYVSRKCIPMADVLNIITEMAIKLKWLKVCVIEFDVTIVGNNYSLISHIYNANFDI</sequence>
<dbReference type="Proteomes" id="UP000886724">
    <property type="component" value="Unassembled WGS sequence"/>
</dbReference>
<dbReference type="EMBL" id="DXET01000209">
    <property type="protein sequence ID" value="HIX82143.1"/>
    <property type="molecule type" value="Genomic_DNA"/>
</dbReference>
<gene>
    <name evidence="1" type="ORF">H9980_09280</name>
</gene>
<proteinExistence type="predicted"/>
<comment type="caution">
    <text evidence="1">The sequence shown here is derived from an EMBL/GenBank/DDBJ whole genome shotgun (WGS) entry which is preliminary data.</text>
</comment>
<dbReference type="AlphaFoldDB" id="A0A9D1XMA3"/>
<reference evidence="1" key="2">
    <citation type="submission" date="2021-04" db="EMBL/GenBank/DDBJ databases">
        <authorList>
            <person name="Gilroy R."/>
        </authorList>
    </citation>
    <scope>NUCLEOTIDE SEQUENCE</scope>
    <source>
        <strain evidence="1">ChiGjej1B1-14440</strain>
    </source>
</reference>
<evidence type="ECO:0000313" key="1">
    <source>
        <dbReference type="EMBL" id="HIX82143.1"/>
    </source>
</evidence>
<accession>A0A9D1XMA3</accession>